<protein>
    <submittedName>
        <fullName evidence="2">Uncharacterized protein</fullName>
    </submittedName>
</protein>
<dbReference type="AlphaFoldDB" id="A0AAN6XZ28"/>
<dbReference type="Proteomes" id="UP001301769">
    <property type="component" value="Unassembled WGS sequence"/>
</dbReference>
<proteinExistence type="predicted"/>
<keyword evidence="1" id="KW-0472">Membrane</keyword>
<organism evidence="2 3">
    <name type="scientific">Rhypophila decipiens</name>
    <dbReference type="NCBI Taxonomy" id="261697"/>
    <lineage>
        <taxon>Eukaryota</taxon>
        <taxon>Fungi</taxon>
        <taxon>Dikarya</taxon>
        <taxon>Ascomycota</taxon>
        <taxon>Pezizomycotina</taxon>
        <taxon>Sordariomycetes</taxon>
        <taxon>Sordariomycetidae</taxon>
        <taxon>Sordariales</taxon>
        <taxon>Naviculisporaceae</taxon>
        <taxon>Rhypophila</taxon>
    </lineage>
</organism>
<name>A0AAN6XZ28_9PEZI</name>
<reference evidence="2" key="1">
    <citation type="journal article" date="2023" name="Mol. Phylogenet. Evol.">
        <title>Genome-scale phylogeny and comparative genomics of the fungal order Sordariales.</title>
        <authorList>
            <person name="Hensen N."/>
            <person name="Bonometti L."/>
            <person name="Westerberg I."/>
            <person name="Brannstrom I.O."/>
            <person name="Guillou S."/>
            <person name="Cros-Aarteil S."/>
            <person name="Calhoun S."/>
            <person name="Haridas S."/>
            <person name="Kuo A."/>
            <person name="Mondo S."/>
            <person name="Pangilinan J."/>
            <person name="Riley R."/>
            <person name="LaButti K."/>
            <person name="Andreopoulos B."/>
            <person name="Lipzen A."/>
            <person name="Chen C."/>
            <person name="Yan M."/>
            <person name="Daum C."/>
            <person name="Ng V."/>
            <person name="Clum A."/>
            <person name="Steindorff A."/>
            <person name="Ohm R.A."/>
            <person name="Martin F."/>
            <person name="Silar P."/>
            <person name="Natvig D.O."/>
            <person name="Lalanne C."/>
            <person name="Gautier V."/>
            <person name="Ament-Velasquez S.L."/>
            <person name="Kruys A."/>
            <person name="Hutchinson M.I."/>
            <person name="Powell A.J."/>
            <person name="Barry K."/>
            <person name="Miller A.N."/>
            <person name="Grigoriev I.V."/>
            <person name="Debuchy R."/>
            <person name="Gladieux P."/>
            <person name="Hiltunen Thoren M."/>
            <person name="Johannesson H."/>
        </authorList>
    </citation>
    <scope>NUCLEOTIDE SEQUENCE</scope>
    <source>
        <strain evidence="2">PSN293</strain>
    </source>
</reference>
<keyword evidence="3" id="KW-1185">Reference proteome</keyword>
<sequence length="101" mass="11314">MVNCLFKSRPLWFEEKMMMVRPVSDDGGTMQDEVRVDSPDCGCVCTVSGEMRRIFTRTAPPLTVSCPVSTVWLMISVLGSTTPLGIGLAYDRATRKSWFYP</sequence>
<evidence type="ECO:0000256" key="1">
    <source>
        <dbReference type="SAM" id="Phobius"/>
    </source>
</evidence>
<keyword evidence="1" id="KW-0812">Transmembrane</keyword>
<dbReference type="EMBL" id="MU858210">
    <property type="protein sequence ID" value="KAK4209295.1"/>
    <property type="molecule type" value="Genomic_DNA"/>
</dbReference>
<accession>A0AAN6XZ28</accession>
<evidence type="ECO:0000313" key="2">
    <source>
        <dbReference type="EMBL" id="KAK4209295.1"/>
    </source>
</evidence>
<evidence type="ECO:0000313" key="3">
    <source>
        <dbReference type="Proteomes" id="UP001301769"/>
    </source>
</evidence>
<reference evidence="2" key="2">
    <citation type="submission" date="2023-05" db="EMBL/GenBank/DDBJ databases">
        <authorList>
            <consortium name="Lawrence Berkeley National Laboratory"/>
            <person name="Steindorff A."/>
            <person name="Hensen N."/>
            <person name="Bonometti L."/>
            <person name="Westerberg I."/>
            <person name="Brannstrom I.O."/>
            <person name="Guillou S."/>
            <person name="Cros-Aarteil S."/>
            <person name="Calhoun S."/>
            <person name="Haridas S."/>
            <person name="Kuo A."/>
            <person name="Mondo S."/>
            <person name="Pangilinan J."/>
            <person name="Riley R."/>
            <person name="Labutti K."/>
            <person name="Andreopoulos B."/>
            <person name="Lipzen A."/>
            <person name="Chen C."/>
            <person name="Yanf M."/>
            <person name="Daum C."/>
            <person name="Ng V."/>
            <person name="Clum A."/>
            <person name="Ohm R."/>
            <person name="Martin F."/>
            <person name="Silar P."/>
            <person name="Natvig D."/>
            <person name="Lalanne C."/>
            <person name="Gautier V."/>
            <person name="Ament-Velasquez S.L."/>
            <person name="Kruys A."/>
            <person name="Hutchinson M.I."/>
            <person name="Powell A.J."/>
            <person name="Barry K."/>
            <person name="Miller A.N."/>
            <person name="Grigoriev I.V."/>
            <person name="Debuchy R."/>
            <person name="Gladieux P."/>
            <person name="Thoren M.H."/>
            <person name="Johannesson H."/>
        </authorList>
    </citation>
    <scope>NUCLEOTIDE SEQUENCE</scope>
    <source>
        <strain evidence="2">PSN293</strain>
    </source>
</reference>
<gene>
    <name evidence="2" type="ORF">QBC37DRAFT_404479</name>
</gene>
<keyword evidence="1" id="KW-1133">Transmembrane helix</keyword>
<comment type="caution">
    <text evidence="2">The sequence shown here is derived from an EMBL/GenBank/DDBJ whole genome shotgun (WGS) entry which is preliminary data.</text>
</comment>
<feature type="transmembrane region" description="Helical" evidence="1">
    <location>
        <begin position="71"/>
        <end position="90"/>
    </location>
</feature>